<dbReference type="InterPro" id="IPR049458">
    <property type="entry name" value="EpsG-like"/>
</dbReference>
<dbReference type="AlphaFoldDB" id="A0A346CLQ2"/>
<dbReference type="EMBL" id="MH479421">
    <property type="protein sequence ID" value="AXL96526.1"/>
    <property type="molecule type" value="Genomic_DNA"/>
</dbReference>
<keyword evidence="1" id="KW-1133">Transmembrane helix</keyword>
<proteinExistence type="predicted"/>
<feature type="transmembrane region" description="Helical" evidence="1">
    <location>
        <begin position="5"/>
        <end position="24"/>
    </location>
</feature>
<feature type="transmembrane region" description="Helical" evidence="1">
    <location>
        <begin position="30"/>
        <end position="51"/>
    </location>
</feature>
<protein>
    <submittedName>
        <fullName evidence="2">Wzy</fullName>
    </submittedName>
</protein>
<evidence type="ECO:0000313" key="2">
    <source>
        <dbReference type="EMBL" id="AXL96526.1"/>
    </source>
</evidence>
<keyword evidence="1" id="KW-0472">Membrane</keyword>
<dbReference type="RefSeq" id="WP_432766813.1">
    <property type="nucleotide sequence ID" value="NZ_JBEEUX010000007.1"/>
</dbReference>
<name>A0A346CLQ2_9GAMM</name>
<feature type="transmembrane region" description="Helical" evidence="1">
    <location>
        <begin position="281"/>
        <end position="300"/>
    </location>
</feature>
<sequence>MEFYILFFAILITLTLISLVYKNFDYTCYIVSTFIAIFFIGGRLNVGADFIEYQHIYNYEEKINFDFLFEFFFKLFRWLGLSYPEASLSFFMLTLLFFHLAIKDNSCKTLSLFFFILYSIVSLTSTIRQGLSLPFYLLAFNYILNLRKYYFYSFIGTLFHVSSFIMLLIYPLKKIKISRPNFLFVILFSFLVGYFDLINVLIWFIDNTITFNNYHANKILTYSTRYNEPMSLISQLYRLGGVLFLFIFNNSLCKREDLNFCKNIYLMTFLFTLIFKDNGVLINRLSFSTNVSLLYIAFNYDYISKKKITKEIILLFFITYFSVNYFKFILTDLRYGIESAYLPYRNFIFDN</sequence>
<keyword evidence="1" id="KW-0812">Transmembrane</keyword>
<gene>
    <name evidence="2" type="primary">wzy</name>
</gene>
<feature type="transmembrane region" description="Helical" evidence="1">
    <location>
        <begin position="230"/>
        <end position="248"/>
    </location>
</feature>
<evidence type="ECO:0000256" key="1">
    <source>
        <dbReference type="SAM" id="Phobius"/>
    </source>
</evidence>
<dbReference type="Pfam" id="PF14897">
    <property type="entry name" value="EpsG"/>
    <property type="match status" value="1"/>
</dbReference>
<accession>A0A346CLQ2</accession>
<feature type="transmembrane region" description="Helical" evidence="1">
    <location>
        <begin position="182"/>
        <end position="205"/>
    </location>
</feature>
<feature type="transmembrane region" description="Helical" evidence="1">
    <location>
        <begin position="260"/>
        <end position="275"/>
    </location>
</feature>
<feature type="transmembrane region" description="Helical" evidence="1">
    <location>
        <begin position="109"/>
        <end position="129"/>
    </location>
</feature>
<organism evidence="2">
    <name type="scientific">Providencia alcalifaciens</name>
    <dbReference type="NCBI Taxonomy" id="126385"/>
    <lineage>
        <taxon>Bacteria</taxon>
        <taxon>Pseudomonadati</taxon>
        <taxon>Pseudomonadota</taxon>
        <taxon>Gammaproteobacteria</taxon>
        <taxon>Enterobacterales</taxon>
        <taxon>Morganellaceae</taxon>
        <taxon>Providencia</taxon>
    </lineage>
</organism>
<feature type="transmembrane region" description="Helical" evidence="1">
    <location>
        <begin position="86"/>
        <end position="102"/>
    </location>
</feature>
<feature type="transmembrane region" description="Helical" evidence="1">
    <location>
        <begin position="149"/>
        <end position="170"/>
    </location>
</feature>
<reference evidence="2" key="1">
    <citation type="submission" date="2018-06" db="EMBL/GenBank/DDBJ databases">
        <title>Development of a Molecular Serotyping Scheme and a Multiplexed Luminex-Based Array for Providencia.</title>
        <authorList>
            <person name="Du Y."/>
            <person name="Liu B."/>
        </authorList>
    </citation>
    <scope>NUCLEOTIDE SEQUENCE</scope>
</reference>
<feature type="transmembrane region" description="Helical" evidence="1">
    <location>
        <begin position="312"/>
        <end position="330"/>
    </location>
</feature>